<protein>
    <submittedName>
        <fullName evidence="2">Uncharacterized protein</fullName>
    </submittedName>
</protein>
<feature type="region of interest" description="Disordered" evidence="1">
    <location>
        <begin position="33"/>
        <end position="63"/>
    </location>
</feature>
<evidence type="ECO:0000313" key="2">
    <source>
        <dbReference type="EMBL" id="OMO79077.1"/>
    </source>
</evidence>
<organism evidence="2 3">
    <name type="scientific">Corchorus olitorius</name>
    <dbReference type="NCBI Taxonomy" id="93759"/>
    <lineage>
        <taxon>Eukaryota</taxon>
        <taxon>Viridiplantae</taxon>
        <taxon>Streptophyta</taxon>
        <taxon>Embryophyta</taxon>
        <taxon>Tracheophyta</taxon>
        <taxon>Spermatophyta</taxon>
        <taxon>Magnoliopsida</taxon>
        <taxon>eudicotyledons</taxon>
        <taxon>Gunneridae</taxon>
        <taxon>Pentapetalae</taxon>
        <taxon>rosids</taxon>
        <taxon>malvids</taxon>
        <taxon>Malvales</taxon>
        <taxon>Malvaceae</taxon>
        <taxon>Grewioideae</taxon>
        <taxon>Apeibeae</taxon>
        <taxon>Corchorus</taxon>
    </lineage>
</organism>
<comment type="caution">
    <text evidence="2">The sequence shown here is derived from an EMBL/GenBank/DDBJ whole genome shotgun (WGS) entry which is preliminary data.</text>
</comment>
<accession>A0A1R3I909</accession>
<evidence type="ECO:0000256" key="1">
    <source>
        <dbReference type="SAM" id="MobiDB-lite"/>
    </source>
</evidence>
<sequence>MAVYSLSKMGSLWVSRTKNERCKDRVFEMRKQDAPFSRRKRPSARVGVRCGKSVEREDGVSEK</sequence>
<evidence type="ECO:0000313" key="3">
    <source>
        <dbReference type="Proteomes" id="UP000187203"/>
    </source>
</evidence>
<keyword evidence="3" id="KW-1185">Reference proteome</keyword>
<name>A0A1R3I909_9ROSI</name>
<gene>
    <name evidence="2" type="ORF">COLO4_24567</name>
</gene>
<dbReference type="Proteomes" id="UP000187203">
    <property type="component" value="Unassembled WGS sequence"/>
</dbReference>
<feature type="compositionally biased region" description="Basic and acidic residues" evidence="1">
    <location>
        <begin position="52"/>
        <end position="63"/>
    </location>
</feature>
<dbReference type="AlphaFoldDB" id="A0A1R3I909"/>
<reference evidence="3" key="1">
    <citation type="submission" date="2013-09" db="EMBL/GenBank/DDBJ databases">
        <title>Corchorus olitorius genome sequencing.</title>
        <authorList>
            <person name="Alam M."/>
            <person name="Haque M.S."/>
            <person name="Islam M.S."/>
            <person name="Emdad E.M."/>
            <person name="Islam M.M."/>
            <person name="Ahmed B."/>
            <person name="Halim A."/>
            <person name="Hossen Q.M.M."/>
            <person name="Hossain M.Z."/>
            <person name="Ahmed R."/>
            <person name="Khan M.M."/>
            <person name="Islam R."/>
            <person name="Rashid M.M."/>
            <person name="Khan S.A."/>
            <person name="Rahman M.S."/>
            <person name="Alam M."/>
            <person name="Yahiya A.S."/>
            <person name="Khan M.S."/>
            <person name="Azam M.S."/>
            <person name="Haque T."/>
            <person name="Lashkar M.Z.H."/>
            <person name="Akhand A.I."/>
            <person name="Morshed G."/>
            <person name="Roy S."/>
            <person name="Uddin K.S."/>
            <person name="Rabeya T."/>
            <person name="Hossain A.S."/>
            <person name="Chowdhury A."/>
            <person name="Snigdha A.R."/>
            <person name="Mortoza M.S."/>
            <person name="Matin S.A."/>
            <person name="Hoque S.M.E."/>
            <person name="Islam M.K."/>
            <person name="Roy D.K."/>
            <person name="Haider R."/>
            <person name="Moosa M.M."/>
            <person name="Elias S.M."/>
            <person name="Hasan A.M."/>
            <person name="Jahan S."/>
            <person name="Shafiuddin M."/>
            <person name="Mahmood N."/>
            <person name="Shommy N.S."/>
        </authorList>
    </citation>
    <scope>NUCLEOTIDE SEQUENCE [LARGE SCALE GENOMIC DNA]</scope>
    <source>
        <strain evidence="3">cv. O-4</strain>
    </source>
</reference>
<dbReference type="EMBL" id="AWUE01018657">
    <property type="protein sequence ID" value="OMO79077.1"/>
    <property type="molecule type" value="Genomic_DNA"/>
</dbReference>
<proteinExistence type="predicted"/>